<feature type="coiled-coil region" evidence="1">
    <location>
        <begin position="648"/>
        <end position="831"/>
    </location>
</feature>
<keyword evidence="1" id="KW-0175">Coiled coil</keyword>
<protein>
    <submittedName>
        <fullName evidence="3">Uncharacterized protein</fullName>
    </submittedName>
</protein>
<gene>
    <name evidence="3" type="ORF">AAF712_006971</name>
</gene>
<keyword evidence="4" id="KW-1185">Reference proteome</keyword>
<feature type="compositionally biased region" description="Polar residues" evidence="2">
    <location>
        <begin position="78"/>
        <end position="87"/>
    </location>
</feature>
<evidence type="ECO:0000256" key="2">
    <source>
        <dbReference type="SAM" id="MobiDB-lite"/>
    </source>
</evidence>
<sequence>MEGGAYSHHNVSKTSKPTKNVFSFGLSSRPADKYPQHGTNSQPSFVLSRAMKSSHQRPSFDQNRNEQHHSPRIFHPSTHFQTPQRTAAKQEPVSPLGPADDYQVITPSSNTKSTEQFNRTKYQSQYEVKEVQQYLPTPSENPGFISRAASLTPSNRSGSHNPEADDDELDLSDLMNRRMKEAKIVKSQLAEEASDALSRVLTANLKSQVASAQSENSELKKRILNLESASNAHNRDIAMKEEELLQIRELLAEAERAQQSQQALLDEKEKELAGGLENTNLLQRRLQESEERIAKVKETAKRGIENLGRNCQAMQATLEQLKHKHDHSHKNLQLVKDELVDLKFTATDQFKQIEPLLDPSGRRLLKSVETQNLVQELQNDRSDAQRVIDLLRDKLHVLGAQVVEYKEKVEILENLRKEESANLTRTASLLENASDRINHLTEKLVKRQAEDAALAAEGAKLEVQVADSEERIERLQGELKAKAKETENFLEQNRKLSLDVQLTTARLQDAVQRQTTVAKATSKVQELEGLIRTANTGEAVAISKCEHVSEKMKTLESESRKTRKDLEERLKGSDLKVERLGMELREREAELHQSTSRLAVLQDRFDSQATMLKLAKEHSGDLQERLLASEKENAANLEANEGKHRTEVAVLTERRSALQAQVDQLQAKLERLLASEKENLAKLETVEGKRQAEVAVLTEQRSALQAQVDQLQAKLVSLDTSLEITRTNLGNAKADYSILGEQKNNLQVTLDRLRDDYAKADALRADIQTEKRTLQEALNRSLDETSKLRNLVEEHRNQETNMDQQKAMNALRDALEQLKGHEKAHDDALARTSADFQDGLERIGSKLLETESKRAEVAEKSFERASTQVQDLKTELSKLGTELQTTKDRAATVQEELTRAQGAENQELRRMEGTVQERYSEGQLNDSEKELVNLIMKTTQTMHEQDMVEKENDLRRRDNMISTLQAKIDALESTLAKCLKNQGQAHEQEGQSKSMVDLNIWMNSSSPPGGASINQTGRARVEDVPPNKKQKTASARKADQDNEKKPKRLGAARKRRN</sequence>
<accession>A0ABR3A0A2</accession>
<feature type="coiled-coil region" evidence="1">
    <location>
        <begin position="202"/>
        <end position="324"/>
    </location>
</feature>
<feature type="region of interest" description="Disordered" evidence="2">
    <location>
        <begin position="1000"/>
        <end position="1057"/>
    </location>
</feature>
<feature type="region of interest" description="Disordered" evidence="2">
    <location>
        <begin position="1"/>
        <end position="117"/>
    </location>
</feature>
<feature type="compositionally biased region" description="Polar residues" evidence="2">
    <location>
        <begin position="1001"/>
        <end position="1017"/>
    </location>
</feature>
<feature type="compositionally biased region" description="Polar residues" evidence="2">
    <location>
        <begin position="37"/>
        <end position="62"/>
    </location>
</feature>
<feature type="coiled-coil region" evidence="1">
    <location>
        <begin position="855"/>
        <end position="896"/>
    </location>
</feature>
<comment type="caution">
    <text evidence="3">The sequence shown here is derived from an EMBL/GenBank/DDBJ whole genome shotgun (WGS) entry which is preliminary data.</text>
</comment>
<name>A0ABR3A0A2_9AGAR</name>
<feature type="coiled-coil region" evidence="1">
    <location>
        <begin position="374"/>
        <end position="492"/>
    </location>
</feature>
<reference evidence="3 4" key="1">
    <citation type="submission" date="2024-05" db="EMBL/GenBank/DDBJ databases">
        <title>A draft genome resource for the thread blight pathogen Marasmius tenuissimus strain MS-2.</title>
        <authorList>
            <person name="Yulfo-Soto G.E."/>
            <person name="Baruah I.K."/>
            <person name="Amoako-Attah I."/>
            <person name="Bukari Y."/>
            <person name="Meinhardt L.W."/>
            <person name="Bailey B.A."/>
            <person name="Cohen S.P."/>
        </authorList>
    </citation>
    <scope>NUCLEOTIDE SEQUENCE [LARGE SCALE GENOMIC DNA]</scope>
    <source>
        <strain evidence="3 4">MS-2</strain>
    </source>
</reference>
<feature type="compositionally biased region" description="Basic residues" evidence="2">
    <location>
        <begin position="1045"/>
        <end position="1057"/>
    </location>
</feature>
<proteinExistence type="predicted"/>
<evidence type="ECO:0000313" key="4">
    <source>
        <dbReference type="Proteomes" id="UP001437256"/>
    </source>
</evidence>
<dbReference type="Gene3D" id="1.20.5.340">
    <property type="match status" value="1"/>
</dbReference>
<evidence type="ECO:0000313" key="3">
    <source>
        <dbReference type="EMBL" id="KAL0065982.1"/>
    </source>
</evidence>
<dbReference type="EMBL" id="JBBXMP010000040">
    <property type="protein sequence ID" value="KAL0065982.1"/>
    <property type="molecule type" value="Genomic_DNA"/>
</dbReference>
<evidence type="ECO:0000256" key="1">
    <source>
        <dbReference type="SAM" id="Coils"/>
    </source>
</evidence>
<feature type="region of interest" description="Disordered" evidence="2">
    <location>
        <begin position="137"/>
        <end position="168"/>
    </location>
</feature>
<organism evidence="3 4">
    <name type="scientific">Marasmius tenuissimus</name>
    <dbReference type="NCBI Taxonomy" id="585030"/>
    <lineage>
        <taxon>Eukaryota</taxon>
        <taxon>Fungi</taxon>
        <taxon>Dikarya</taxon>
        <taxon>Basidiomycota</taxon>
        <taxon>Agaricomycotina</taxon>
        <taxon>Agaricomycetes</taxon>
        <taxon>Agaricomycetidae</taxon>
        <taxon>Agaricales</taxon>
        <taxon>Marasmiineae</taxon>
        <taxon>Marasmiaceae</taxon>
        <taxon>Marasmius</taxon>
    </lineage>
</organism>
<feature type="compositionally biased region" description="Polar residues" evidence="2">
    <location>
        <begin position="105"/>
        <end position="117"/>
    </location>
</feature>
<feature type="compositionally biased region" description="Polar residues" evidence="2">
    <location>
        <begin position="12"/>
        <end position="21"/>
    </location>
</feature>
<feature type="compositionally biased region" description="Polar residues" evidence="2">
    <location>
        <begin position="149"/>
        <end position="160"/>
    </location>
</feature>
<dbReference type="Proteomes" id="UP001437256">
    <property type="component" value="Unassembled WGS sequence"/>
</dbReference>